<feature type="domain" description="PA" evidence="4">
    <location>
        <begin position="196"/>
        <end position="262"/>
    </location>
</feature>
<keyword evidence="8" id="KW-1185">Reference proteome</keyword>
<dbReference type="STRING" id="56484.A0A1Y2FUF6"/>
<evidence type="ECO:0000256" key="3">
    <source>
        <dbReference type="SAM" id="Phobius"/>
    </source>
</evidence>
<keyword evidence="3" id="KW-0472">Membrane</keyword>
<feature type="transmembrane region" description="Helical" evidence="3">
    <location>
        <begin position="25"/>
        <end position="42"/>
    </location>
</feature>
<proteinExistence type="inferred from homology"/>
<evidence type="ECO:0000259" key="4">
    <source>
        <dbReference type="Pfam" id="PF02225"/>
    </source>
</evidence>
<dbReference type="Proteomes" id="UP000193685">
    <property type="component" value="Unassembled WGS sequence"/>
</dbReference>
<dbReference type="PANTHER" id="PTHR10404:SF46">
    <property type="entry name" value="VACUOLAR PROTEIN SORTING-ASSOCIATED PROTEIN 70"/>
    <property type="match status" value="1"/>
</dbReference>
<evidence type="ECO:0000313" key="8">
    <source>
        <dbReference type="Proteomes" id="UP000193685"/>
    </source>
</evidence>
<name>A0A1Y2FUF6_PROLT</name>
<reference evidence="7 8" key="1">
    <citation type="submission" date="2016-07" db="EMBL/GenBank/DDBJ databases">
        <title>Pervasive Adenine N6-methylation of Active Genes in Fungi.</title>
        <authorList>
            <consortium name="DOE Joint Genome Institute"/>
            <person name="Mondo S.J."/>
            <person name="Dannebaum R.O."/>
            <person name="Kuo R.C."/>
            <person name="Labutti K."/>
            <person name="Haridas S."/>
            <person name="Kuo A."/>
            <person name="Salamov A."/>
            <person name="Ahrendt S.R."/>
            <person name="Lipzen A."/>
            <person name="Sullivan W."/>
            <person name="Andreopoulos W.B."/>
            <person name="Clum A."/>
            <person name="Lindquist E."/>
            <person name="Daum C."/>
            <person name="Ramamoorthy G.K."/>
            <person name="Gryganskyi A."/>
            <person name="Culley D."/>
            <person name="Magnuson J.K."/>
            <person name="James T.Y."/>
            <person name="O'Malley M.A."/>
            <person name="Stajich J.E."/>
            <person name="Spatafora J.W."/>
            <person name="Visel A."/>
            <person name="Grigoriev I.V."/>
        </authorList>
    </citation>
    <scope>NUCLEOTIDE SEQUENCE [LARGE SCALE GENOMIC DNA]</scope>
    <source>
        <strain evidence="7 8">12-1054</strain>
    </source>
</reference>
<dbReference type="FunFam" id="3.40.630.10:FF:000101">
    <property type="entry name" value="N-acetylated alpha-linked acidic dipeptidase like 1"/>
    <property type="match status" value="1"/>
</dbReference>
<dbReference type="Gene3D" id="3.50.30.30">
    <property type="match status" value="1"/>
</dbReference>
<dbReference type="EMBL" id="MCFI01000001">
    <property type="protein sequence ID" value="ORY87632.1"/>
    <property type="molecule type" value="Genomic_DNA"/>
</dbReference>
<dbReference type="InterPro" id="IPR007365">
    <property type="entry name" value="TFR-like_dimer_dom"/>
</dbReference>
<evidence type="ECO:0000259" key="5">
    <source>
        <dbReference type="Pfam" id="PF04253"/>
    </source>
</evidence>
<dbReference type="InterPro" id="IPR039373">
    <property type="entry name" value="Peptidase_M28B"/>
</dbReference>
<evidence type="ECO:0000259" key="6">
    <source>
        <dbReference type="Pfam" id="PF04389"/>
    </source>
</evidence>
<dbReference type="Pfam" id="PF02225">
    <property type="entry name" value="PA"/>
    <property type="match status" value="1"/>
</dbReference>
<evidence type="ECO:0000313" key="7">
    <source>
        <dbReference type="EMBL" id="ORY87632.1"/>
    </source>
</evidence>
<dbReference type="SUPFAM" id="SSF53187">
    <property type="entry name" value="Zn-dependent exopeptidases"/>
    <property type="match status" value="1"/>
</dbReference>
<dbReference type="GO" id="GO:0004180">
    <property type="term" value="F:carboxypeptidase activity"/>
    <property type="evidence" value="ECO:0007669"/>
    <property type="project" value="TreeGrafter"/>
</dbReference>
<dbReference type="CDD" id="cd02121">
    <property type="entry name" value="PA_GCPII_like"/>
    <property type="match status" value="1"/>
</dbReference>
<organism evidence="7 8">
    <name type="scientific">Protomyces lactucae-debilis</name>
    <dbReference type="NCBI Taxonomy" id="2754530"/>
    <lineage>
        <taxon>Eukaryota</taxon>
        <taxon>Fungi</taxon>
        <taxon>Dikarya</taxon>
        <taxon>Ascomycota</taxon>
        <taxon>Taphrinomycotina</taxon>
        <taxon>Taphrinomycetes</taxon>
        <taxon>Taphrinales</taxon>
        <taxon>Protomycetaceae</taxon>
        <taxon>Protomyces</taxon>
    </lineage>
</organism>
<evidence type="ECO:0000256" key="1">
    <source>
        <dbReference type="ARBA" id="ARBA00005634"/>
    </source>
</evidence>
<dbReference type="GeneID" id="63784996"/>
<dbReference type="SUPFAM" id="SSF47672">
    <property type="entry name" value="Transferrin receptor-like dimerisation domain"/>
    <property type="match status" value="1"/>
</dbReference>
<dbReference type="SUPFAM" id="SSF52025">
    <property type="entry name" value="PA domain"/>
    <property type="match status" value="1"/>
</dbReference>
<keyword evidence="3" id="KW-0812">Transmembrane</keyword>
<protein>
    <submittedName>
        <fullName evidence="7">Uncharacterized protein</fullName>
    </submittedName>
</protein>
<gene>
    <name evidence="7" type="ORF">BCR37DRAFT_375506</name>
</gene>
<dbReference type="Pfam" id="PF04253">
    <property type="entry name" value="TFR_dimer"/>
    <property type="match status" value="1"/>
</dbReference>
<sequence length="752" mass="82692">MHKAAMEKLNVTEQPVPRPSSDKKVARLAAFVAALVLILLYLPHSSVPDLNRGCFPWQKSKTDGRVSIEQLNALGRSFDRDHGIAESYFIEHPSQEILAASLFEYTKVPHLAGNRELAEYTRDKWLSFGIQDVEIVEYEVLLNTPTNRSFIDFYRGEMLDKPTWSAALKEDHLTQDPGSSQDIPFFHGYSKNGTAKGNLVYLNYASPQDFADVLAAGVDLKGKIGIARYGHLFRGIKVELAQRHNMAAMLLYDDPSEDGIVTVANGHLAYPLGPARNPSAVQRGSVQFLSLLPGDPTTPGYASKPGCERQPANFSTPSIPSLPISGRDAKYLLSTLNGFGPTIKGFRGAFPDIEYTVGGGPGIVSLANVVEYDYSPIYNVIAKIPGHFEDQVILGNHRDAWVRGAADPSSGSAALDSIVETFATLSQSDYTPLRTLVFASWDAEEYGLVGSTEWVEEFAESLKTKAAVYLNVDVASSGQAFHCSASPLLHSAIRQVTQAVPALSGGLGLPGVPPKRTLADEWSGHISTLGSGSDYTAFQDFLGVSSSDFGFGGSNKGSAVYHYHSQYDSYHWLTQFGDEKLKGLQASARVWGLLAYRLLESPVISLNATLYGEEVRRYVDELPKDVTKHHKKAVKKLAKTAKKIEKRGIQLDARARKANARVKDWSRLSNAQKMALLREIAELNTAYKQMERAFVDEHGLKDRPFFKHVLYSPGRWTGYAGVVFGSIREATPKDLGKAYKRLIKVLKQVGKE</sequence>
<dbReference type="InterPro" id="IPR036757">
    <property type="entry name" value="TFR-like_dimer_dom_sf"/>
</dbReference>
<dbReference type="Gene3D" id="1.20.930.40">
    <property type="entry name" value="Transferrin receptor-like, dimerisation domain"/>
    <property type="match status" value="1"/>
</dbReference>
<dbReference type="AlphaFoldDB" id="A0A1Y2FUF6"/>
<dbReference type="OMA" id="LWNVIGT"/>
<feature type="domain" description="Transferrin receptor-like dimerisation" evidence="5">
    <location>
        <begin position="635"/>
        <end position="737"/>
    </location>
</feature>
<dbReference type="RefSeq" id="XP_040728127.1">
    <property type="nucleotide sequence ID" value="XM_040868397.1"/>
</dbReference>
<dbReference type="InterPro" id="IPR007484">
    <property type="entry name" value="Peptidase_M28"/>
</dbReference>
<feature type="domain" description="Peptidase M28" evidence="6">
    <location>
        <begin position="379"/>
        <end position="571"/>
    </location>
</feature>
<evidence type="ECO:0000256" key="2">
    <source>
        <dbReference type="SAM" id="MobiDB-lite"/>
    </source>
</evidence>
<dbReference type="Gene3D" id="3.40.630.10">
    <property type="entry name" value="Zn peptidases"/>
    <property type="match status" value="1"/>
</dbReference>
<comment type="caution">
    <text evidence="7">The sequence shown here is derived from an EMBL/GenBank/DDBJ whole genome shotgun (WGS) entry which is preliminary data.</text>
</comment>
<dbReference type="InterPro" id="IPR003137">
    <property type="entry name" value="PA_domain"/>
</dbReference>
<comment type="similarity">
    <text evidence="1">Belongs to the peptidase M28 family. M28B subfamily.</text>
</comment>
<accession>A0A1Y2FUF6</accession>
<keyword evidence="3" id="KW-1133">Transmembrane helix</keyword>
<dbReference type="Pfam" id="PF04389">
    <property type="entry name" value="Peptidase_M28"/>
    <property type="match status" value="1"/>
</dbReference>
<dbReference type="PANTHER" id="PTHR10404">
    <property type="entry name" value="N-ACETYLATED-ALPHA-LINKED ACIDIC DIPEPTIDASE"/>
    <property type="match status" value="1"/>
</dbReference>
<dbReference type="InterPro" id="IPR046450">
    <property type="entry name" value="PA_dom_sf"/>
</dbReference>
<dbReference type="OrthoDB" id="5841748at2759"/>
<feature type="region of interest" description="Disordered" evidence="2">
    <location>
        <begin position="1"/>
        <end position="20"/>
    </location>
</feature>
<dbReference type="CDD" id="cd08022">
    <property type="entry name" value="M28_PSMA_like"/>
    <property type="match status" value="1"/>
</dbReference>